<dbReference type="GO" id="GO:0005829">
    <property type="term" value="C:cytosol"/>
    <property type="evidence" value="ECO:0007669"/>
    <property type="project" value="TreeGrafter"/>
</dbReference>
<dbReference type="OrthoDB" id="2130750at2759"/>
<evidence type="ECO:0000313" key="2">
    <source>
        <dbReference type="EMBL" id="CAH1116074.1"/>
    </source>
</evidence>
<reference evidence="2" key="1">
    <citation type="submission" date="2022-01" db="EMBL/GenBank/DDBJ databases">
        <authorList>
            <person name="King R."/>
        </authorList>
    </citation>
    <scope>NUCLEOTIDE SEQUENCE</scope>
</reference>
<accession>A0A9P0DCU6</accession>
<dbReference type="Gene3D" id="2.130.10.10">
    <property type="entry name" value="YVTN repeat-like/Quinoprotein amine dehydrogenase"/>
    <property type="match status" value="1"/>
</dbReference>
<dbReference type="GO" id="GO:0016020">
    <property type="term" value="C:membrane"/>
    <property type="evidence" value="ECO:0007669"/>
    <property type="project" value="TreeGrafter"/>
</dbReference>
<keyword evidence="3" id="KW-1185">Reference proteome</keyword>
<dbReference type="PANTHER" id="PTHR14435">
    <property type="entry name" value="ZINC FINGER PROTEIN 106"/>
    <property type="match status" value="1"/>
</dbReference>
<dbReference type="Proteomes" id="UP001153737">
    <property type="component" value="Chromosome 1"/>
</dbReference>
<feature type="region of interest" description="Disordered" evidence="1">
    <location>
        <begin position="456"/>
        <end position="479"/>
    </location>
</feature>
<name>A0A9P0DCU6_PHACE</name>
<dbReference type="InterPro" id="IPR042622">
    <property type="entry name" value="Znf106"/>
</dbReference>
<dbReference type="PANTHER" id="PTHR14435:SF2">
    <property type="entry name" value="ZINC FINGER PROTEIN 106"/>
    <property type="match status" value="1"/>
</dbReference>
<dbReference type="InterPro" id="IPR015943">
    <property type="entry name" value="WD40/YVTN_repeat-like_dom_sf"/>
</dbReference>
<feature type="region of interest" description="Disordered" evidence="1">
    <location>
        <begin position="1"/>
        <end position="25"/>
    </location>
</feature>
<feature type="region of interest" description="Disordered" evidence="1">
    <location>
        <begin position="43"/>
        <end position="65"/>
    </location>
</feature>
<gene>
    <name evidence="2" type="ORF">PHAECO_LOCUS302</name>
</gene>
<evidence type="ECO:0000313" key="3">
    <source>
        <dbReference type="Proteomes" id="UP001153737"/>
    </source>
</evidence>
<organism evidence="2 3">
    <name type="scientific">Phaedon cochleariae</name>
    <name type="common">Mustard beetle</name>
    <dbReference type="NCBI Taxonomy" id="80249"/>
    <lineage>
        <taxon>Eukaryota</taxon>
        <taxon>Metazoa</taxon>
        <taxon>Ecdysozoa</taxon>
        <taxon>Arthropoda</taxon>
        <taxon>Hexapoda</taxon>
        <taxon>Insecta</taxon>
        <taxon>Pterygota</taxon>
        <taxon>Neoptera</taxon>
        <taxon>Endopterygota</taxon>
        <taxon>Coleoptera</taxon>
        <taxon>Polyphaga</taxon>
        <taxon>Cucujiformia</taxon>
        <taxon>Chrysomeloidea</taxon>
        <taxon>Chrysomelidae</taxon>
        <taxon>Chrysomelinae</taxon>
        <taxon>Chrysomelini</taxon>
        <taxon>Phaedon</taxon>
    </lineage>
</organism>
<feature type="compositionally biased region" description="Polar residues" evidence="1">
    <location>
        <begin position="456"/>
        <end position="478"/>
    </location>
</feature>
<feature type="compositionally biased region" description="Basic and acidic residues" evidence="1">
    <location>
        <begin position="660"/>
        <end position="690"/>
    </location>
</feature>
<protein>
    <submittedName>
        <fullName evidence="2">Uncharacterized protein</fullName>
    </submittedName>
</protein>
<dbReference type="AlphaFoldDB" id="A0A9P0DCU6"/>
<dbReference type="EMBL" id="OU896707">
    <property type="protein sequence ID" value="CAH1116074.1"/>
    <property type="molecule type" value="Genomic_DNA"/>
</dbReference>
<sequence>MGKRGKREHGTSRSYSPTKPNVKVVPDERYSNFNRYRKYSPDSTYRKQENTAMNNRYDRSSGHTTKTSDYQVISIGRGRHKKYVWKKSKPTTSPAHLGSEEHTMQKIKQTSAIIMRQILNPEENIIAKSIQDNSPNNSLESMKEQEINTEKTPKNTSKISKNKSKEHTYSVEEIHNKIMYHLTNLNKGKKRNLINSNSTGYDEPIQQIMKQKRLEISRALRNMCSDDNDPKSTDFINSIIPDMGIKIEDLPQDFLEELRHSFDFSIQNGFPMMNNYYPEMSFNTEMCQPPAYDNLYDFPTTSNEFSDTGNVPPPNFFHFNVDAIDPTEQLYNEAFDSRVRATEDNLSSPFKNDDIIWIENVSSANPNVHQFSEEISHNEELSHNVKSEVKEDIPEIHEPISTTNTTIYDDYSSDQCNEIMNTKDSHQLQPSTSISNVNPKIGADFTSDKCIFSQSTNETANTESNQTNPGNNISNPVSNDMRDFEAVVHNESQKSRLDINNMSDIEEPSSSTELHIPKETDEANQNIVEIRKEDIYNESQYNLELKKECEESCEDKKDFSVLNLGTDEVMIKEDEVMEVLKAREYSEASTQTLKKRRMSMKFFLKQAFPKPPSTINVAVRRMSYIDDYISDLIDYRKKILSKYIAVERLPVIIQKRNVKNERKGKSKKNENKKNEERVAKKRKNSVEKESNVSIVDTEASDKVDMIVKKRKNNLTDDNSNPNSSVVEIEETVEKSSCSDAPVNRLIEPQVPVQNMLVFKEMKESFLDLKVFEDKLMAATESGNIVFFSLEDGRHINNLKVSKKPISCLVCLQAPDEKMHICVGSFDGFLKVYNFYSQCLLRTIKLSENAQCMECNWDYLFIGGSKGSIFRYSMKKRAIEYEDKFYDDCIFVLKATQEGARRVLLIGSRNSPVVIRDAINGLHLRTMQDLVCPTVYSLVIQNNMVYCGTTNLDILVFNFHNGRLEHKLKAAIAKGIGCLKTFGRLLFASCHNGNVYVYNTEKNTFIGIMDGPGGVITSMEVIVNQVVVGTLSLKFVSLPIPEHILKQK</sequence>
<dbReference type="SUPFAM" id="SSF50978">
    <property type="entry name" value="WD40 repeat-like"/>
    <property type="match status" value="1"/>
</dbReference>
<feature type="compositionally biased region" description="Basic and acidic residues" evidence="1">
    <location>
        <begin position="143"/>
        <end position="153"/>
    </location>
</feature>
<reference evidence="2" key="2">
    <citation type="submission" date="2022-10" db="EMBL/GenBank/DDBJ databases">
        <authorList>
            <consortium name="ENA_rothamsted_submissions"/>
            <consortium name="culmorum"/>
            <person name="King R."/>
        </authorList>
    </citation>
    <scope>NUCLEOTIDE SEQUENCE</scope>
</reference>
<dbReference type="GO" id="GO:0017124">
    <property type="term" value="F:SH3 domain binding"/>
    <property type="evidence" value="ECO:0007669"/>
    <property type="project" value="TreeGrafter"/>
</dbReference>
<evidence type="ECO:0000256" key="1">
    <source>
        <dbReference type="SAM" id="MobiDB-lite"/>
    </source>
</evidence>
<proteinExistence type="predicted"/>
<feature type="region of interest" description="Disordered" evidence="1">
    <location>
        <begin position="143"/>
        <end position="167"/>
    </location>
</feature>
<feature type="region of interest" description="Disordered" evidence="1">
    <location>
        <begin position="660"/>
        <end position="693"/>
    </location>
</feature>
<dbReference type="InterPro" id="IPR036322">
    <property type="entry name" value="WD40_repeat_dom_sf"/>
</dbReference>
<dbReference type="GO" id="GO:0003723">
    <property type="term" value="F:RNA binding"/>
    <property type="evidence" value="ECO:0007669"/>
    <property type="project" value="InterPro"/>
</dbReference>